<reference evidence="2" key="4">
    <citation type="submission" date="2015-04" db="EMBL/GenBank/DDBJ databases">
        <title>Maintaining two mating types: Structure of the mating type locus and its role in heterokaryosis in Podospora anserina.</title>
        <authorList>
            <person name="Grognet P."/>
            <person name="Bidard F."/>
            <person name="Kuchly C."/>
            <person name="Chan Ho Tong L."/>
            <person name="Coppin E."/>
            <person name="Ait Benkhali J."/>
            <person name="Couloux A."/>
            <person name="Wincker P."/>
            <person name="Debuchy R."/>
            <person name="Silar P."/>
        </authorList>
    </citation>
    <scope>NUCLEOTIDE SEQUENCE</scope>
</reference>
<evidence type="ECO:0000313" key="2">
    <source>
        <dbReference type="EMBL" id="CDP27842.1"/>
    </source>
</evidence>
<dbReference type="Proteomes" id="UP000001197">
    <property type="component" value="Chromosome 4"/>
</dbReference>
<name>B2ADH2_PODAN</name>
<reference evidence="3" key="3">
    <citation type="journal article" date="2014" name="Genetics">
        <title>Maintaining two mating types: Structure of the mating type locus and its role in heterokaryosis in Podospora anserina.</title>
        <authorList>
            <person name="Grognet P."/>
            <person name="Bidard F."/>
            <person name="Kuchly C."/>
            <person name="Tong L.C.H."/>
            <person name="Coppin E."/>
            <person name="Benkhali J.A."/>
            <person name="Couloux A."/>
            <person name="Wincker P."/>
            <person name="Debuchy R."/>
            <person name="Silar P."/>
        </authorList>
    </citation>
    <scope>GENOME REANNOTATION</scope>
    <source>
        <strain evidence="3">S / ATCC MYA-4624 / DSM 980 / FGSC 10383</strain>
    </source>
</reference>
<keyword evidence="3" id="KW-1185">Reference proteome</keyword>
<dbReference type="AlphaFoldDB" id="B2ADH2"/>
<dbReference type="GeneID" id="6187894"/>
<proteinExistence type="predicted"/>
<reference evidence="1 3" key="1">
    <citation type="journal article" date="2008" name="Genome Biol.">
        <title>The genome sequence of the model ascomycete fungus Podospora anserina.</title>
        <authorList>
            <person name="Espagne E."/>
            <person name="Lespinet O."/>
            <person name="Malagnac F."/>
            <person name="Da Silva C."/>
            <person name="Jaillon O."/>
            <person name="Porcel B.M."/>
            <person name="Couloux A."/>
            <person name="Aury J.-M."/>
            <person name="Segurens B."/>
            <person name="Poulain J."/>
            <person name="Anthouard V."/>
            <person name="Grossetete S."/>
            <person name="Khalili H."/>
            <person name="Coppin E."/>
            <person name="Dequard-Chablat M."/>
            <person name="Picard M."/>
            <person name="Contamine V."/>
            <person name="Arnaise S."/>
            <person name="Bourdais A."/>
            <person name="Berteaux-Lecellier V."/>
            <person name="Gautheret D."/>
            <person name="de Vries R.P."/>
            <person name="Battaglia E."/>
            <person name="Coutinho P.M."/>
            <person name="Danchin E.G.J."/>
            <person name="Henrissat B."/>
            <person name="El Khoury R."/>
            <person name="Sainsard-Chanet A."/>
            <person name="Boivin A."/>
            <person name="Pinan-Lucarre B."/>
            <person name="Sellem C.H."/>
            <person name="Debuchy R."/>
            <person name="Wincker P."/>
            <person name="Weissenbach J."/>
            <person name="Silar P."/>
        </authorList>
    </citation>
    <scope>NUCLEOTIDE SEQUENCE [LARGE SCALE GENOMIC DNA]</scope>
    <source>
        <strain evidence="3">S / ATCC MYA-4624 / DSM 980 / FGSC 10383</strain>
        <strain evidence="1">S mat+</strain>
    </source>
</reference>
<dbReference type="RefSeq" id="XP_001903712.1">
    <property type="nucleotide sequence ID" value="XM_001903677.1"/>
</dbReference>
<sequence>MERTAWADSATDFSDDRITAITKWLCRSKQFKHSFHGKSFHCCASPLIQPILYLYLPVLALPPKKPRMLNSQQDLSQLPFILFRPSSNMSNSPLSIHTPVTRNRARNLNSPLLIIPLSGVGIDIKLDI</sequence>
<gene>
    <name evidence="1" type="ORF">PODANS_4_1110</name>
</gene>
<dbReference type="KEGG" id="pan:PODANSg727"/>
<protein>
    <submittedName>
        <fullName evidence="1">Podospora anserina S mat+ genomic DNA chromosome 4, supercontig 1</fullName>
    </submittedName>
</protein>
<dbReference type="EMBL" id="CU633454">
    <property type="protein sequence ID" value="CAP61487.1"/>
    <property type="molecule type" value="Genomic_DNA"/>
</dbReference>
<dbReference type="VEuPathDB" id="FungiDB:PODANS_4_1110"/>
<organism evidence="1">
    <name type="scientific">Podospora anserina (strain S / ATCC MYA-4624 / DSM 980 / FGSC 10383)</name>
    <name type="common">Pleurage anserina</name>
    <dbReference type="NCBI Taxonomy" id="515849"/>
    <lineage>
        <taxon>Eukaryota</taxon>
        <taxon>Fungi</taxon>
        <taxon>Dikarya</taxon>
        <taxon>Ascomycota</taxon>
        <taxon>Pezizomycotina</taxon>
        <taxon>Sordariomycetes</taxon>
        <taxon>Sordariomycetidae</taxon>
        <taxon>Sordariales</taxon>
        <taxon>Podosporaceae</taxon>
        <taxon>Podospora</taxon>
        <taxon>Podospora anserina</taxon>
    </lineage>
</organism>
<dbReference type="EMBL" id="FO904939">
    <property type="protein sequence ID" value="CDP27842.1"/>
    <property type="molecule type" value="Genomic_DNA"/>
</dbReference>
<dbReference type="HOGENOM" id="CLU_1960499_0_0_1"/>
<evidence type="ECO:0000313" key="1">
    <source>
        <dbReference type="EMBL" id="CAP61487.1"/>
    </source>
</evidence>
<evidence type="ECO:0000313" key="3">
    <source>
        <dbReference type="Proteomes" id="UP000001197"/>
    </source>
</evidence>
<reference evidence="1" key="2">
    <citation type="submission" date="2008-07" db="EMBL/GenBank/DDBJ databases">
        <authorList>
            <person name="Genoscope - CEA"/>
        </authorList>
    </citation>
    <scope>NUCLEOTIDE SEQUENCE</scope>
    <source>
        <strain evidence="1">S mat+</strain>
    </source>
</reference>
<accession>B2ADH2</accession>